<protein>
    <submittedName>
        <fullName evidence="1">Uncharacterized protein</fullName>
    </submittedName>
</protein>
<feature type="non-terminal residue" evidence="1">
    <location>
        <position position="67"/>
    </location>
</feature>
<name>A0A7R8WVA5_9CRUS</name>
<dbReference type="EMBL" id="OB673813">
    <property type="protein sequence ID" value="CAD7235622.1"/>
    <property type="molecule type" value="Genomic_DNA"/>
</dbReference>
<gene>
    <name evidence="1" type="ORF">CTOB1V02_LOCUS13437</name>
</gene>
<dbReference type="AlphaFoldDB" id="A0A7R8WVA5"/>
<evidence type="ECO:0000313" key="1">
    <source>
        <dbReference type="EMBL" id="CAD7235622.1"/>
    </source>
</evidence>
<organism evidence="1">
    <name type="scientific">Cyprideis torosa</name>
    <dbReference type="NCBI Taxonomy" id="163714"/>
    <lineage>
        <taxon>Eukaryota</taxon>
        <taxon>Metazoa</taxon>
        <taxon>Ecdysozoa</taxon>
        <taxon>Arthropoda</taxon>
        <taxon>Crustacea</taxon>
        <taxon>Oligostraca</taxon>
        <taxon>Ostracoda</taxon>
        <taxon>Podocopa</taxon>
        <taxon>Podocopida</taxon>
        <taxon>Cytherocopina</taxon>
        <taxon>Cytheroidea</taxon>
        <taxon>Cytherideidae</taxon>
        <taxon>Cyprideis</taxon>
    </lineage>
</organism>
<reference evidence="1" key="1">
    <citation type="submission" date="2020-11" db="EMBL/GenBank/DDBJ databases">
        <authorList>
            <person name="Tran Van P."/>
        </authorList>
    </citation>
    <scope>NUCLEOTIDE SEQUENCE</scope>
</reference>
<proteinExistence type="predicted"/>
<sequence length="67" mass="7965">MPFRYPSMKSIQLSHSSNKMKLGIPTEHQEYPPIMRGDHLPWWKSSKVPHFSNGILTRRTETWIPKF</sequence>
<accession>A0A7R8WVA5</accession>